<protein>
    <submittedName>
        <fullName evidence="1">Uncharacterized protein</fullName>
    </submittedName>
</protein>
<evidence type="ECO:0000313" key="1">
    <source>
        <dbReference type="EMBL" id="GAA10100.1"/>
    </source>
</evidence>
<evidence type="ECO:0000313" key="2">
    <source>
        <dbReference type="Proteomes" id="UP000004319"/>
    </source>
</evidence>
<dbReference type="EMBL" id="BABS01000165">
    <property type="protein sequence ID" value="GAA10100.1"/>
    <property type="molecule type" value="Genomic_DNA"/>
</dbReference>
<proteinExistence type="predicted"/>
<comment type="caution">
    <text evidence="1">The sequence shown here is derived from an EMBL/GenBank/DDBJ whole genome shotgun (WGS) entry which is preliminary data.</text>
</comment>
<dbReference type="AlphaFoldDB" id="F7VIA5"/>
<dbReference type="Proteomes" id="UP000004319">
    <property type="component" value="Unassembled WGS sequence"/>
</dbReference>
<accession>F7VIA5</accession>
<organism evidence="1 2">
    <name type="scientific">Acetobacter tropicalis NBRC 101654</name>
    <dbReference type="NCBI Taxonomy" id="749388"/>
    <lineage>
        <taxon>Bacteria</taxon>
        <taxon>Pseudomonadati</taxon>
        <taxon>Pseudomonadota</taxon>
        <taxon>Alphaproteobacteria</taxon>
        <taxon>Acetobacterales</taxon>
        <taxon>Acetobacteraceae</taxon>
        <taxon>Acetobacter</taxon>
    </lineage>
</organism>
<dbReference type="PROSITE" id="PS51257">
    <property type="entry name" value="PROKAR_LIPOPROTEIN"/>
    <property type="match status" value="1"/>
</dbReference>
<gene>
    <name evidence="1" type="ORF">ATPR_3104</name>
</gene>
<sequence length="37" mass="3860">MLRVAGCKTGADFSAWFLHSVVGVISTTACENSQSDA</sequence>
<name>F7VIA5_9PROT</name>
<reference evidence="1 2" key="1">
    <citation type="journal article" date="2011" name="Biochem. Biophys. Res. Commun.">
        <title>Increased number of Arginine-based salt bridges contributes to the thermotolerance of thermotolerant acetic acid bacteria, Acetobacter tropicalis SKU1100.</title>
        <authorList>
            <person name="Matsutani M."/>
            <person name="Hirakawa H."/>
            <person name="Nishikura M."/>
            <person name="Soemphol W."/>
            <person name="Ali I.A.I."/>
            <person name="Yakushi T."/>
            <person name="Matsushita K."/>
        </authorList>
    </citation>
    <scope>NUCLEOTIDE SEQUENCE [LARGE SCALE GENOMIC DNA]</scope>
    <source>
        <strain evidence="1 2">NBRC 101654</strain>
    </source>
</reference>